<accession>A0A9N9C941</accession>
<name>A0A9N9C941_9GLOM</name>
<keyword evidence="2" id="KW-1185">Reference proteome</keyword>
<reference evidence="1" key="1">
    <citation type="submission" date="2021-06" db="EMBL/GenBank/DDBJ databases">
        <authorList>
            <person name="Kallberg Y."/>
            <person name="Tangrot J."/>
            <person name="Rosling A."/>
        </authorList>
    </citation>
    <scope>NUCLEOTIDE SEQUENCE</scope>
    <source>
        <strain evidence="1">IN212</strain>
    </source>
</reference>
<evidence type="ECO:0000313" key="1">
    <source>
        <dbReference type="EMBL" id="CAG8595070.1"/>
    </source>
</evidence>
<dbReference type="OrthoDB" id="10419377at2759"/>
<dbReference type="Proteomes" id="UP000789396">
    <property type="component" value="Unassembled WGS sequence"/>
</dbReference>
<dbReference type="AlphaFoldDB" id="A0A9N9C941"/>
<evidence type="ECO:0000313" key="2">
    <source>
        <dbReference type="Proteomes" id="UP000789396"/>
    </source>
</evidence>
<gene>
    <name evidence="1" type="ORF">RFULGI_LOCUS6385</name>
</gene>
<comment type="caution">
    <text evidence="1">The sequence shown here is derived from an EMBL/GenBank/DDBJ whole genome shotgun (WGS) entry which is preliminary data.</text>
</comment>
<organism evidence="1 2">
    <name type="scientific">Racocetra fulgida</name>
    <dbReference type="NCBI Taxonomy" id="60492"/>
    <lineage>
        <taxon>Eukaryota</taxon>
        <taxon>Fungi</taxon>
        <taxon>Fungi incertae sedis</taxon>
        <taxon>Mucoromycota</taxon>
        <taxon>Glomeromycotina</taxon>
        <taxon>Glomeromycetes</taxon>
        <taxon>Diversisporales</taxon>
        <taxon>Gigasporaceae</taxon>
        <taxon>Racocetra</taxon>
    </lineage>
</organism>
<protein>
    <submittedName>
        <fullName evidence="1">16685_t:CDS:1</fullName>
    </submittedName>
</protein>
<proteinExistence type="predicted"/>
<sequence>MNSQYSTAYKSVPYEIVFGQPPRLDTNLANLFENNHFYPPTEESSLLSDSQTLVSETDSQELNNDVESSEIGSIYFEEIRQDNSDVNNNTDEEINKMYSNMDEDEAQEMNTQNNFLQDYSEARITSNEIIIIDDSDSDSNEDRRYTVQEKAKWMAYSGNDTVKNRPDYKQRVL</sequence>
<dbReference type="EMBL" id="CAJVPZ010008167">
    <property type="protein sequence ID" value="CAG8595070.1"/>
    <property type="molecule type" value="Genomic_DNA"/>
</dbReference>